<sequence>MGNVPEFLSLILRFFGVCDNRRIHSHKNLSRFLFVLTEKTGPNRTLQLDSLVK</sequence>
<evidence type="ECO:0000313" key="1">
    <source>
        <dbReference type="EMBL" id="EMY16041.1"/>
    </source>
</evidence>
<organism evidence="1 2">
    <name type="scientific">Leptospira weilii str. Ecochallenge</name>
    <dbReference type="NCBI Taxonomy" id="1049986"/>
    <lineage>
        <taxon>Bacteria</taxon>
        <taxon>Pseudomonadati</taxon>
        <taxon>Spirochaetota</taxon>
        <taxon>Spirochaetia</taxon>
        <taxon>Leptospirales</taxon>
        <taxon>Leptospiraceae</taxon>
        <taxon>Leptospira</taxon>
    </lineage>
</organism>
<dbReference type="AlphaFoldDB" id="N1UCY8"/>
<dbReference type="Proteomes" id="UP000012249">
    <property type="component" value="Unassembled WGS sequence"/>
</dbReference>
<accession>N1UCY8</accession>
<proteinExistence type="predicted"/>
<evidence type="ECO:0000313" key="2">
    <source>
        <dbReference type="Proteomes" id="UP000012249"/>
    </source>
</evidence>
<protein>
    <submittedName>
        <fullName evidence="1">Uncharacterized protein</fullName>
    </submittedName>
</protein>
<dbReference type="EMBL" id="AHMI02000050">
    <property type="protein sequence ID" value="EMY16041.1"/>
    <property type="molecule type" value="Genomic_DNA"/>
</dbReference>
<comment type="caution">
    <text evidence="1">The sequence shown here is derived from an EMBL/GenBank/DDBJ whole genome shotgun (WGS) entry which is preliminary data.</text>
</comment>
<name>N1UCY8_9LEPT</name>
<gene>
    <name evidence="1" type="ORF">LEP1GSC043_4457</name>
</gene>
<reference evidence="1 2" key="1">
    <citation type="submission" date="2013-02" db="EMBL/GenBank/DDBJ databases">
        <authorList>
            <person name="Harkins D.M."/>
            <person name="Durkin A.S."/>
            <person name="Brinkac L.M."/>
            <person name="Haft D.H."/>
            <person name="Selengut J.D."/>
            <person name="Sanka R."/>
            <person name="DePew J."/>
            <person name="Purushe J."/>
            <person name="Haake D.A."/>
            <person name="Matsunaga J."/>
            <person name="Vinetz J.M."/>
            <person name="Sutton G.G."/>
            <person name="Nierman W.C."/>
            <person name="Fouts D.E."/>
        </authorList>
    </citation>
    <scope>NUCLEOTIDE SEQUENCE [LARGE SCALE GENOMIC DNA]</scope>
    <source>
        <strain evidence="1 2">Ecochallenge</strain>
    </source>
</reference>